<keyword evidence="1" id="KW-0808">Transferase</keyword>
<sequence length="169" mass="19106">MLPVTEVDFEVVDPENADLRELITFLDEELKMRYPHETIYVVDFKDPKVKEMTFVVAYLNGKPVGCGGLRPLEYIGIEIATMELNRFYVDSSYRKMGIATNMLLFLEEQALAAGFKEIRLETGIKQPEAIALYVKHGYQPIDLFGPYIGDPDSLCYGKILDADALPESS</sequence>
<dbReference type="RefSeq" id="WP_234533112.1">
    <property type="nucleotide sequence ID" value="NZ_CAKMAB010000007.1"/>
</dbReference>
<dbReference type="Pfam" id="PF00583">
    <property type="entry name" value="Acetyltransf_1"/>
    <property type="match status" value="1"/>
</dbReference>
<gene>
    <name evidence="4" type="ORF">PAECIP111894_01795</name>
</gene>
<dbReference type="SUPFAM" id="SSF55729">
    <property type="entry name" value="Acyl-CoA N-acyltransferases (Nat)"/>
    <property type="match status" value="1"/>
</dbReference>
<dbReference type="Proteomes" id="UP000838749">
    <property type="component" value="Unassembled WGS sequence"/>
</dbReference>
<comment type="caution">
    <text evidence="4">The sequence shown here is derived from an EMBL/GenBank/DDBJ whole genome shotgun (WGS) entry which is preliminary data.</text>
</comment>
<dbReference type="PROSITE" id="PS51186">
    <property type="entry name" value="GNAT"/>
    <property type="match status" value="1"/>
</dbReference>
<evidence type="ECO:0000256" key="2">
    <source>
        <dbReference type="ARBA" id="ARBA00023315"/>
    </source>
</evidence>
<evidence type="ECO:0000256" key="1">
    <source>
        <dbReference type="ARBA" id="ARBA00022679"/>
    </source>
</evidence>
<evidence type="ECO:0000313" key="5">
    <source>
        <dbReference type="Proteomes" id="UP000838749"/>
    </source>
</evidence>
<feature type="domain" description="N-acetyltransferase" evidence="3">
    <location>
        <begin position="7"/>
        <end position="161"/>
    </location>
</feature>
<dbReference type="InterPro" id="IPR050832">
    <property type="entry name" value="Bact_Acetyltransf"/>
</dbReference>
<dbReference type="InterPro" id="IPR000182">
    <property type="entry name" value="GNAT_dom"/>
</dbReference>
<keyword evidence="5" id="KW-1185">Reference proteome</keyword>
<reference evidence="4" key="1">
    <citation type="submission" date="2021-12" db="EMBL/GenBank/DDBJ databases">
        <authorList>
            <person name="Criscuolo A."/>
        </authorList>
    </citation>
    <scope>NUCLEOTIDE SEQUENCE</scope>
    <source>
        <strain evidence="4">CIP111894</strain>
    </source>
</reference>
<proteinExistence type="predicted"/>
<dbReference type="Gene3D" id="3.40.630.30">
    <property type="match status" value="1"/>
</dbReference>
<organism evidence="4 5">
    <name type="scientific">Paenibacillus pseudetheri</name>
    <dbReference type="NCBI Taxonomy" id="2897682"/>
    <lineage>
        <taxon>Bacteria</taxon>
        <taxon>Bacillati</taxon>
        <taxon>Bacillota</taxon>
        <taxon>Bacilli</taxon>
        <taxon>Bacillales</taxon>
        <taxon>Paenibacillaceae</taxon>
        <taxon>Paenibacillus</taxon>
    </lineage>
</organism>
<dbReference type="PANTHER" id="PTHR43877:SF2">
    <property type="entry name" value="AMINOALKYLPHOSPHONATE N-ACETYLTRANSFERASE-RELATED"/>
    <property type="match status" value="1"/>
</dbReference>
<dbReference type="CDD" id="cd04301">
    <property type="entry name" value="NAT_SF"/>
    <property type="match status" value="1"/>
</dbReference>
<accession>A0ABN8FC34</accession>
<keyword evidence="2" id="KW-0012">Acyltransferase</keyword>
<evidence type="ECO:0000259" key="3">
    <source>
        <dbReference type="PROSITE" id="PS51186"/>
    </source>
</evidence>
<name>A0ABN8FC34_9BACL</name>
<dbReference type="PANTHER" id="PTHR43877">
    <property type="entry name" value="AMINOALKYLPHOSPHONATE N-ACETYLTRANSFERASE-RELATED-RELATED"/>
    <property type="match status" value="1"/>
</dbReference>
<protein>
    <recommendedName>
        <fullName evidence="3">N-acetyltransferase domain-containing protein</fullName>
    </recommendedName>
</protein>
<dbReference type="EMBL" id="CAKMAB010000007">
    <property type="protein sequence ID" value="CAH1055643.1"/>
    <property type="molecule type" value="Genomic_DNA"/>
</dbReference>
<evidence type="ECO:0000313" key="4">
    <source>
        <dbReference type="EMBL" id="CAH1055643.1"/>
    </source>
</evidence>
<dbReference type="InterPro" id="IPR016181">
    <property type="entry name" value="Acyl_CoA_acyltransferase"/>
</dbReference>